<evidence type="ECO:0000256" key="5">
    <source>
        <dbReference type="ARBA" id="ARBA00023136"/>
    </source>
</evidence>
<feature type="transmembrane region" description="Helical" evidence="6">
    <location>
        <begin position="219"/>
        <end position="240"/>
    </location>
</feature>
<keyword evidence="4 6" id="KW-1133">Transmembrane helix</keyword>
<dbReference type="Proteomes" id="UP000322244">
    <property type="component" value="Unassembled WGS sequence"/>
</dbReference>
<organism evidence="8 9">
    <name type="scientific">Antrihabitans cavernicola</name>
    <dbReference type="NCBI Taxonomy" id="2495913"/>
    <lineage>
        <taxon>Bacteria</taxon>
        <taxon>Bacillati</taxon>
        <taxon>Actinomycetota</taxon>
        <taxon>Actinomycetes</taxon>
        <taxon>Mycobacteriales</taxon>
        <taxon>Nocardiaceae</taxon>
        <taxon>Antrihabitans</taxon>
    </lineage>
</organism>
<dbReference type="CDD" id="cd00431">
    <property type="entry name" value="cysteine_hydrolases"/>
    <property type="match status" value="1"/>
</dbReference>
<feature type="transmembrane region" description="Helical" evidence="6">
    <location>
        <begin position="532"/>
        <end position="556"/>
    </location>
</feature>
<dbReference type="PROSITE" id="PS50850">
    <property type="entry name" value="MFS"/>
    <property type="match status" value="1"/>
</dbReference>
<dbReference type="GO" id="GO:0022857">
    <property type="term" value="F:transmembrane transporter activity"/>
    <property type="evidence" value="ECO:0007669"/>
    <property type="project" value="InterPro"/>
</dbReference>
<evidence type="ECO:0000259" key="7">
    <source>
        <dbReference type="PROSITE" id="PS50850"/>
    </source>
</evidence>
<dbReference type="PANTHER" id="PTHR42718:SF9">
    <property type="entry name" value="MAJOR FACILITATOR SUPERFAMILY MULTIDRUG TRANSPORTER MFSC"/>
    <property type="match status" value="1"/>
</dbReference>
<dbReference type="OrthoDB" id="102502at2"/>
<evidence type="ECO:0000256" key="6">
    <source>
        <dbReference type="SAM" id="Phobius"/>
    </source>
</evidence>
<feature type="transmembrane region" description="Helical" evidence="6">
    <location>
        <begin position="252"/>
        <end position="272"/>
    </location>
</feature>
<keyword evidence="9" id="KW-1185">Reference proteome</keyword>
<feature type="transmembrane region" description="Helical" evidence="6">
    <location>
        <begin position="293"/>
        <end position="321"/>
    </location>
</feature>
<name>A0A5A7SA21_9NOCA</name>
<dbReference type="InterPro" id="IPR020846">
    <property type="entry name" value="MFS_dom"/>
</dbReference>
<feature type="transmembrane region" description="Helical" evidence="6">
    <location>
        <begin position="158"/>
        <end position="182"/>
    </location>
</feature>
<keyword evidence="3 6" id="KW-0812">Transmembrane</keyword>
<dbReference type="SUPFAM" id="SSF103473">
    <property type="entry name" value="MFS general substrate transporter"/>
    <property type="match status" value="1"/>
</dbReference>
<keyword evidence="2" id="KW-0813">Transport</keyword>
<feature type="domain" description="Major facilitator superfamily (MFS) profile" evidence="7">
    <location>
        <begin position="22"/>
        <end position="562"/>
    </location>
</feature>
<feature type="transmembrane region" description="Helical" evidence="6">
    <location>
        <begin position="364"/>
        <end position="383"/>
    </location>
</feature>
<dbReference type="InterPro" id="IPR011701">
    <property type="entry name" value="MFS"/>
</dbReference>
<dbReference type="InterPro" id="IPR036259">
    <property type="entry name" value="MFS_trans_sf"/>
</dbReference>
<dbReference type="Pfam" id="PF00857">
    <property type="entry name" value="Isochorismatase"/>
    <property type="match status" value="1"/>
</dbReference>
<dbReference type="Gene3D" id="1.20.1250.20">
    <property type="entry name" value="MFS general substrate transporter like domains"/>
    <property type="match status" value="2"/>
</dbReference>
<dbReference type="SUPFAM" id="SSF52499">
    <property type="entry name" value="Isochorismatase-like hydrolases"/>
    <property type="match status" value="1"/>
</dbReference>
<accession>A0A5A7SA21</accession>
<evidence type="ECO:0000256" key="4">
    <source>
        <dbReference type="ARBA" id="ARBA00022989"/>
    </source>
</evidence>
<reference evidence="8 9" key="1">
    <citation type="submission" date="2019-07" db="EMBL/GenBank/DDBJ databases">
        <title>Rhodococcus cavernicolus sp. nov., isolated from a cave.</title>
        <authorList>
            <person name="Lee S.D."/>
        </authorList>
    </citation>
    <scope>NUCLEOTIDE SEQUENCE [LARGE SCALE GENOMIC DNA]</scope>
    <source>
        <strain evidence="8 9">C1-24</strain>
    </source>
</reference>
<protein>
    <submittedName>
        <fullName evidence="8">MFS transporter</fullName>
    </submittedName>
</protein>
<dbReference type="Pfam" id="PF07690">
    <property type="entry name" value="MFS_1"/>
    <property type="match status" value="1"/>
</dbReference>
<feature type="transmembrane region" description="Helical" evidence="6">
    <location>
        <begin position="333"/>
        <end position="352"/>
    </location>
</feature>
<dbReference type="InterPro" id="IPR036380">
    <property type="entry name" value="Isochorismatase-like_sf"/>
</dbReference>
<evidence type="ECO:0000256" key="1">
    <source>
        <dbReference type="ARBA" id="ARBA00004651"/>
    </source>
</evidence>
<proteinExistence type="predicted"/>
<gene>
    <name evidence="8" type="ORF">FOY51_19260</name>
</gene>
<feature type="transmembrane region" description="Helical" evidence="6">
    <location>
        <begin position="20"/>
        <end position="48"/>
    </location>
</feature>
<dbReference type="GO" id="GO:0005886">
    <property type="term" value="C:plasma membrane"/>
    <property type="evidence" value="ECO:0007669"/>
    <property type="project" value="UniProtKB-SubCell"/>
</dbReference>
<evidence type="ECO:0000313" key="9">
    <source>
        <dbReference type="Proteomes" id="UP000322244"/>
    </source>
</evidence>
<feature type="transmembrane region" description="Helical" evidence="6">
    <location>
        <begin position="188"/>
        <end position="207"/>
    </location>
</feature>
<feature type="transmembrane region" description="Helical" evidence="6">
    <location>
        <begin position="389"/>
        <end position="407"/>
    </location>
</feature>
<comment type="caution">
    <text evidence="8">The sequence shown here is derived from an EMBL/GenBank/DDBJ whole genome shotgun (WGS) entry which is preliminary data.</text>
</comment>
<comment type="subcellular location">
    <subcellularLocation>
        <location evidence="1">Cell membrane</location>
        <topology evidence="1">Multi-pass membrane protein</topology>
    </subcellularLocation>
</comment>
<dbReference type="PANTHER" id="PTHR42718">
    <property type="entry name" value="MAJOR FACILITATOR SUPERFAMILY MULTIDRUG TRANSPORTER MFSC"/>
    <property type="match status" value="1"/>
</dbReference>
<dbReference type="AlphaFoldDB" id="A0A5A7SA21"/>
<evidence type="ECO:0000256" key="3">
    <source>
        <dbReference type="ARBA" id="ARBA00022692"/>
    </source>
</evidence>
<feature type="transmembrane region" description="Helical" evidence="6">
    <location>
        <begin position="60"/>
        <end position="82"/>
    </location>
</feature>
<feature type="transmembrane region" description="Helical" evidence="6">
    <location>
        <begin position="439"/>
        <end position="457"/>
    </location>
</feature>
<feature type="transmembrane region" description="Helical" evidence="6">
    <location>
        <begin position="123"/>
        <end position="146"/>
    </location>
</feature>
<evidence type="ECO:0000313" key="8">
    <source>
        <dbReference type="EMBL" id="KAA0021385.1"/>
    </source>
</evidence>
<keyword evidence="5 6" id="KW-0472">Membrane</keyword>
<dbReference type="InterPro" id="IPR000868">
    <property type="entry name" value="Isochorismatase-like_dom"/>
</dbReference>
<feature type="transmembrane region" description="Helical" evidence="6">
    <location>
        <begin position="94"/>
        <end position="111"/>
    </location>
</feature>
<dbReference type="CDD" id="cd17321">
    <property type="entry name" value="MFS_MMR_MDR_like"/>
    <property type="match status" value="1"/>
</dbReference>
<dbReference type="Gene3D" id="3.40.50.850">
    <property type="entry name" value="Isochorismatase-like"/>
    <property type="match status" value="1"/>
</dbReference>
<evidence type="ECO:0000256" key="2">
    <source>
        <dbReference type="ARBA" id="ARBA00022448"/>
    </source>
</evidence>
<dbReference type="EMBL" id="VLNY01000010">
    <property type="protein sequence ID" value="KAA0021385.1"/>
    <property type="molecule type" value="Genomic_DNA"/>
</dbReference>
<sequence>MTDLGTSLDARRVSDGRYKWTALTNTTAAVFMSALDGSIVLIALPAIFRGVHLDPLAAGNIAYLLWMIMGYRLVQAVLVVTVGRLGDMYGRVRIYNAGFAVFTFASILLSFDPFDGGHGAMWLIGWRVLQAVGGSMLTANSAAILTDAFPQDQRGFALGVNQVAGLAGMFIGLVAGGVLAAWDWRAVFWVNVPVGVFFTVWAYRTLHDTGKRVAGHIDWWGNISFAVGLSAILIGITSGLQPYRGHTMGWTSPLVVVLLGGGLALLIVFVAIENRVDSPMIQLSLFRIRAFSLGNLAGLAISIGRGGMQFVLIVWLQGIWLPLHGYNYESTPLWAGIFMLPLTAGFLAAGPVSGYLSDRVGSRGLATGGAALFGASFLGLILVPIDFSYWIFAVLIALNGIASGMFASPNSSSIMGSVPAQLRGVASGMRATFQNSGTAVSIGVFFSLMIAGLASSLPRTLTSALQQQGVPADLATQVGNLPPVASLFAAQLGVNPIQHLLQPSGALRQLTAAQQQTLTGREFFPALISGPFHSGLVIVFAFGATLAFVAAIVSLLRGTNSTTDPTGEAAMALTTIDPTTALVVIDLQKGVVSAVADNSMTAVVGQAAQLVAEFRRHSLPVVLVNVIGRAPGRTEAGWSRGSAAMSANWADLIDELDVQPTDHLITKRRRSAFHDTGLDTLLRDLGVTQIVLAGISTSAGVESTARSASDYGYHVVLATDAMGDLESYSHRHSIERVFPKIGETATTAEVIDMVGATR</sequence>